<keyword evidence="2" id="KW-0808">Transferase</keyword>
<keyword evidence="3" id="KW-1185">Reference proteome</keyword>
<organism evidence="2 3">
    <name type="scientific">Marinoscillum furvescens DSM 4134</name>
    <dbReference type="NCBI Taxonomy" id="1122208"/>
    <lineage>
        <taxon>Bacteria</taxon>
        <taxon>Pseudomonadati</taxon>
        <taxon>Bacteroidota</taxon>
        <taxon>Cytophagia</taxon>
        <taxon>Cytophagales</taxon>
        <taxon>Reichenbachiellaceae</taxon>
        <taxon>Marinoscillum</taxon>
    </lineage>
</organism>
<dbReference type="InterPro" id="IPR001173">
    <property type="entry name" value="Glyco_trans_2-like"/>
</dbReference>
<evidence type="ECO:0000313" key="3">
    <source>
        <dbReference type="Proteomes" id="UP000256779"/>
    </source>
</evidence>
<dbReference type="InterPro" id="IPR050256">
    <property type="entry name" value="Glycosyltransferase_2"/>
</dbReference>
<gene>
    <name evidence="2" type="ORF">C7460_10837</name>
</gene>
<feature type="domain" description="Glycosyltransferase 2-like" evidence="1">
    <location>
        <begin position="15"/>
        <end position="165"/>
    </location>
</feature>
<dbReference type="Gene3D" id="3.90.550.10">
    <property type="entry name" value="Spore Coat Polysaccharide Biosynthesis Protein SpsA, Chain A"/>
    <property type="match status" value="1"/>
</dbReference>
<dbReference type="InterPro" id="IPR029044">
    <property type="entry name" value="Nucleotide-diphossugar_trans"/>
</dbReference>
<name>A0A3D9L5Y4_MARFU</name>
<dbReference type="Pfam" id="PF00535">
    <property type="entry name" value="Glycos_transf_2"/>
    <property type="match status" value="1"/>
</dbReference>
<accession>A0A3D9L5Y4</accession>
<dbReference type="PANTHER" id="PTHR48090:SF7">
    <property type="entry name" value="RFBJ PROTEIN"/>
    <property type="match status" value="1"/>
</dbReference>
<reference evidence="2 3" key="1">
    <citation type="submission" date="2018-07" db="EMBL/GenBank/DDBJ databases">
        <title>Genomic Encyclopedia of Type Strains, Phase IV (KMG-IV): sequencing the most valuable type-strain genomes for metagenomic binning, comparative biology and taxonomic classification.</title>
        <authorList>
            <person name="Goeker M."/>
        </authorList>
    </citation>
    <scope>NUCLEOTIDE SEQUENCE [LARGE SCALE GENOMIC DNA]</scope>
    <source>
        <strain evidence="2 3">DSM 4134</strain>
    </source>
</reference>
<comment type="caution">
    <text evidence="2">The sequence shown here is derived from an EMBL/GenBank/DDBJ whole genome shotgun (WGS) entry which is preliminary data.</text>
</comment>
<proteinExistence type="predicted"/>
<evidence type="ECO:0000259" key="1">
    <source>
        <dbReference type="Pfam" id="PF00535"/>
    </source>
</evidence>
<dbReference type="SUPFAM" id="SSF53448">
    <property type="entry name" value="Nucleotide-diphospho-sugar transferases"/>
    <property type="match status" value="1"/>
</dbReference>
<dbReference type="GO" id="GO:0016740">
    <property type="term" value="F:transferase activity"/>
    <property type="evidence" value="ECO:0007669"/>
    <property type="project" value="UniProtKB-KW"/>
</dbReference>
<evidence type="ECO:0000313" key="2">
    <source>
        <dbReference type="EMBL" id="RED99421.1"/>
    </source>
</evidence>
<dbReference type="CDD" id="cd04179">
    <property type="entry name" value="DPM_DPG-synthase_like"/>
    <property type="match status" value="1"/>
</dbReference>
<dbReference type="EMBL" id="QREG01000008">
    <property type="protein sequence ID" value="RED99421.1"/>
    <property type="molecule type" value="Genomic_DNA"/>
</dbReference>
<sequence>MEEEKRINQQIDIRVIIPAFNEQNAVGLVVEEIPKSWVSEVIVVDNGSQDDTYEQAKSKGATAIKEPQKGYGQACLKGMHHIASSPGHPDIVVFLDGDHSDYPEQLPDLVKPIIEGQADMVIGSRALGQKEKGSMTPQQVFGNWLATSLIKWLYGHHYTDLGPFRAIKYSTLLALQMQDTNYGWTVEMQLKAAKQKFKTLDVPVNYRKRIGVSKVSGTLKGTIMAGYKILFTIFRYL</sequence>
<dbReference type="Proteomes" id="UP000256779">
    <property type="component" value="Unassembled WGS sequence"/>
</dbReference>
<dbReference type="PANTHER" id="PTHR48090">
    <property type="entry name" value="UNDECAPRENYL-PHOSPHATE 4-DEOXY-4-FORMAMIDO-L-ARABINOSE TRANSFERASE-RELATED"/>
    <property type="match status" value="1"/>
</dbReference>
<protein>
    <submittedName>
        <fullName evidence="2">Glycosyltransferase involved in cell wall biosynthesis</fullName>
    </submittedName>
</protein>
<dbReference type="AlphaFoldDB" id="A0A3D9L5Y4"/>